<dbReference type="EMBL" id="CM045762">
    <property type="protein sequence ID" value="KAI8012723.1"/>
    <property type="molecule type" value="Genomic_DNA"/>
</dbReference>
<sequence>MKVLTLKSDPDLVFGGITIVSGILGTIARGFVLDKMTNTIPNAFKVNTLNVLAEWKLPVYDNTMGITLVTATTRRNSLNNLDPKIHHHNLLNNIIAKCIFRASRLQLINHKR</sequence>
<protein>
    <submittedName>
        <fullName evidence="1">Branched-chain-amino-acid aminotransferase-like protein 1</fullName>
    </submittedName>
</protein>
<evidence type="ECO:0000313" key="2">
    <source>
        <dbReference type="Proteomes" id="UP001060215"/>
    </source>
</evidence>
<keyword evidence="2" id="KW-1185">Reference proteome</keyword>
<evidence type="ECO:0000313" key="1">
    <source>
        <dbReference type="EMBL" id="KAI8012723.1"/>
    </source>
</evidence>
<name>A0ACC0HGD8_9ERIC</name>
<reference evidence="1 2" key="1">
    <citation type="journal article" date="2022" name="Plant J.">
        <title>Chromosome-level genome of Camellia lanceoleosa provides a valuable resource for understanding genome evolution and self-incompatibility.</title>
        <authorList>
            <person name="Gong W."/>
            <person name="Xiao S."/>
            <person name="Wang L."/>
            <person name="Liao Z."/>
            <person name="Chang Y."/>
            <person name="Mo W."/>
            <person name="Hu G."/>
            <person name="Li W."/>
            <person name="Zhao G."/>
            <person name="Zhu H."/>
            <person name="Hu X."/>
            <person name="Ji K."/>
            <person name="Xiang X."/>
            <person name="Song Q."/>
            <person name="Yuan D."/>
            <person name="Jin S."/>
            <person name="Zhang L."/>
        </authorList>
    </citation>
    <scope>NUCLEOTIDE SEQUENCE [LARGE SCALE GENOMIC DNA]</scope>
    <source>
        <strain evidence="1">SQ_2022a</strain>
    </source>
</reference>
<organism evidence="1 2">
    <name type="scientific">Camellia lanceoleosa</name>
    <dbReference type="NCBI Taxonomy" id="1840588"/>
    <lineage>
        <taxon>Eukaryota</taxon>
        <taxon>Viridiplantae</taxon>
        <taxon>Streptophyta</taxon>
        <taxon>Embryophyta</taxon>
        <taxon>Tracheophyta</taxon>
        <taxon>Spermatophyta</taxon>
        <taxon>Magnoliopsida</taxon>
        <taxon>eudicotyledons</taxon>
        <taxon>Gunneridae</taxon>
        <taxon>Pentapetalae</taxon>
        <taxon>asterids</taxon>
        <taxon>Ericales</taxon>
        <taxon>Theaceae</taxon>
        <taxon>Camellia</taxon>
    </lineage>
</organism>
<accession>A0ACC0HGD8</accession>
<gene>
    <name evidence="1" type="ORF">LOK49_LG06G02124</name>
</gene>
<proteinExistence type="predicted"/>
<dbReference type="Proteomes" id="UP001060215">
    <property type="component" value="Chromosome 5"/>
</dbReference>
<comment type="caution">
    <text evidence="1">The sequence shown here is derived from an EMBL/GenBank/DDBJ whole genome shotgun (WGS) entry which is preliminary data.</text>
</comment>